<evidence type="ECO:0000313" key="4">
    <source>
        <dbReference type="EMBL" id="WPB04654.1"/>
    </source>
</evidence>
<dbReference type="PANTHER" id="PTHR24148:SF73">
    <property type="entry name" value="HET DOMAIN PROTEIN (AFU_ORTHOLOGUE AFUA_8G01020)"/>
    <property type="match status" value="1"/>
</dbReference>
<reference evidence="3 5" key="1">
    <citation type="submission" date="2015-10" db="EMBL/GenBank/DDBJ databases">
        <title>The cercosporin biosynthetic gene cluster was horizontally transferred to several fungal lineages and shown to be expanded in Cercospora beticola based on microsynteny with recipient genomes.</title>
        <authorList>
            <person name="De Jonge R."/>
            <person name="Ebert M.K."/>
            <person name="Suttle J.C."/>
            <person name="Jurick Ii W.M."/>
            <person name="Secor G.A."/>
            <person name="Thomma B.P."/>
            <person name="Van De Peer Y."/>
            <person name="Bolton M.D."/>
        </authorList>
    </citation>
    <scope>NUCLEOTIDE SEQUENCE [LARGE SCALE GENOMIC DNA]</scope>
    <source>
        <strain evidence="3 5">09-40</strain>
    </source>
</reference>
<dbReference type="OrthoDB" id="3553147at2759"/>
<evidence type="ECO:0000313" key="3">
    <source>
        <dbReference type="EMBL" id="PIA94928.1"/>
    </source>
</evidence>
<dbReference type="EMBL" id="CP134189">
    <property type="protein sequence ID" value="WPB04654.1"/>
    <property type="molecule type" value="Genomic_DNA"/>
</dbReference>
<dbReference type="AlphaFoldDB" id="A0A2G5HQY4"/>
<sequence>MPVSLSPRLDDNLDTDDELEPANTDPRFEWGFGSLTLEAGEHAEHDFHKDDRAFANTPDPGASHKKKRQRESDAAFALVEDFEYKTVADGHAFRLVEVHPGTGSSPIECTLSWEDSKHPQRSYYCLSYCWQTVERTSSILLDGCRFPVTKNLLCALQNLRKPRKPLLIWIDQICIDQHNDQERGHQVSIMRLIFNQAHQVYIWLGEHDDRSKQLFEYAEKKRSGDDSPRRVLNRLLSRKELRDAIERLLERPWFQRVWVLPEVVLSKHTRVVCGRTRISWDNFVRLIRDELPTPSPGFKKRMSLLGNSRQRLAIISQMIASQKEALAHTDITQLLILGKSSKATDPRDMVYAFYGLTYLTTAVNYSRSAEWLFIEVTHMYINALQYEASYDSAHNLTDHQKTFQLMSILYSAGALHQHYELPSWIPDWTYSWHIAPVWASGIPNFVPAFGKDEWTTGIRSEHRAGDDKLETFEILEGSRGQLRISALIFDKILLVDELTPASTPAASQEISRPSSAGHDSPEIRYGRHFFTTINGHVGMATPGIVAGDECAILLAGDVPVILRPCPDPARKSRIFKLLCECYIQAPAVMSGDLLRNNWTNAEDIVLI</sequence>
<dbReference type="Proteomes" id="UP001302367">
    <property type="component" value="Chromosome 6"/>
</dbReference>
<proteinExistence type="predicted"/>
<dbReference type="InterPro" id="IPR052895">
    <property type="entry name" value="HetReg/Transcr_Mod"/>
</dbReference>
<keyword evidence="6" id="KW-1185">Reference proteome</keyword>
<evidence type="ECO:0000313" key="6">
    <source>
        <dbReference type="Proteomes" id="UP001302367"/>
    </source>
</evidence>
<name>A0A2G5HQY4_CERBT</name>
<evidence type="ECO:0000256" key="1">
    <source>
        <dbReference type="SAM" id="MobiDB-lite"/>
    </source>
</evidence>
<dbReference type="Pfam" id="PF06985">
    <property type="entry name" value="HET"/>
    <property type="match status" value="1"/>
</dbReference>
<accession>A0A2G5HQY4</accession>
<dbReference type="PANTHER" id="PTHR24148">
    <property type="entry name" value="ANKYRIN REPEAT DOMAIN-CONTAINING PROTEIN 39 HOMOLOG-RELATED"/>
    <property type="match status" value="1"/>
</dbReference>
<dbReference type="InterPro" id="IPR010730">
    <property type="entry name" value="HET"/>
</dbReference>
<protein>
    <recommendedName>
        <fullName evidence="2">Heterokaryon incompatibility domain-containing protein</fullName>
    </recommendedName>
</protein>
<dbReference type="EMBL" id="LKMD01000104">
    <property type="protein sequence ID" value="PIA94928.1"/>
    <property type="molecule type" value="Genomic_DNA"/>
</dbReference>
<organism evidence="3 5">
    <name type="scientific">Cercospora beticola</name>
    <name type="common">Sugarbeet leaf spot fungus</name>
    <dbReference type="NCBI Taxonomy" id="122368"/>
    <lineage>
        <taxon>Eukaryota</taxon>
        <taxon>Fungi</taxon>
        <taxon>Dikarya</taxon>
        <taxon>Ascomycota</taxon>
        <taxon>Pezizomycotina</taxon>
        <taxon>Dothideomycetes</taxon>
        <taxon>Dothideomycetidae</taxon>
        <taxon>Mycosphaerellales</taxon>
        <taxon>Mycosphaerellaceae</taxon>
        <taxon>Cercospora</taxon>
    </lineage>
</organism>
<evidence type="ECO:0000313" key="5">
    <source>
        <dbReference type="Proteomes" id="UP000230605"/>
    </source>
</evidence>
<reference evidence="4 6" key="2">
    <citation type="submission" date="2023-09" db="EMBL/GenBank/DDBJ databases">
        <title>Complete-Gapless Cercospora beticola genome.</title>
        <authorList>
            <person name="Wyatt N.A."/>
            <person name="Spanner R.E."/>
            <person name="Bolton M.D."/>
        </authorList>
    </citation>
    <scope>NUCLEOTIDE SEQUENCE [LARGE SCALE GENOMIC DNA]</scope>
    <source>
        <strain evidence="4">Cb09-40</strain>
    </source>
</reference>
<dbReference type="Proteomes" id="UP000230605">
    <property type="component" value="Chromosome 6"/>
</dbReference>
<feature type="domain" description="Heterokaryon incompatibility" evidence="2">
    <location>
        <begin position="123"/>
        <end position="262"/>
    </location>
</feature>
<feature type="region of interest" description="Disordered" evidence="1">
    <location>
        <begin position="51"/>
        <end position="70"/>
    </location>
</feature>
<feature type="region of interest" description="Disordered" evidence="1">
    <location>
        <begin position="1"/>
        <end position="27"/>
    </location>
</feature>
<gene>
    <name evidence="3" type="ORF">CB0940_08093</name>
    <name evidence="4" type="ORF">RHO25_009300</name>
</gene>
<evidence type="ECO:0000259" key="2">
    <source>
        <dbReference type="Pfam" id="PF06985"/>
    </source>
</evidence>